<organism evidence="1 3">
    <name type="scientific">Artemia franciscana</name>
    <name type="common">Brine shrimp</name>
    <name type="synonym">Artemia sanfranciscana</name>
    <dbReference type="NCBI Taxonomy" id="6661"/>
    <lineage>
        <taxon>Eukaryota</taxon>
        <taxon>Metazoa</taxon>
        <taxon>Ecdysozoa</taxon>
        <taxon>Arthropoda</taxon>
        <taxon>Crustacea</taxon>
        <taxon>Branchiopoda</taxon>
        <taxon>Anostraca</taxon>
        <taxon>Artemiidae</taxon>
        <taxon>Artemia</taxon>
    </lineage>
</organism>
<accession>A0AA88H5K4</accession>
<dbReference type="EMBL" id="JAVRJZ010000220">
    <property type="protein sequence ID" value="KAK2702627.1"/>
    <property type="molecule type" value="Genomic_DNA"/>
</dbReference>
<keyword evidence="3" id="KW-1185">Reference proteome</keyword>
<evidence type="ECO:0000313" key="3">
    <source>
        <dbReference type="Proteomes" id="UP001187531"/>
    </source>
</evidence>
<evidence type="ECO:0000313" key="2">
    <source>
        <dbReference type="EMBL" id="KAK2702627.1"/>
    </source>
</evidence>
<dbReference type="EMBL" id="JAVRJZ010000668">
    <property type="protein sequence ID" value="KAK2702185.1"/>
    <property type="molecule type" value="Genomic_DNA"/>
</dbReference>
<sequence length="137" mass="15453">MKKVADSAKTLNKQHFRPYVDQEGGINVYSSLTRKQGRILFRLRSNHAGFGTYKAKIYGESPLSANCVDVEEDLEHIVFKCPSYNGYRSNIFGFFIKKNVAPSMQLVLGGFKSVPENVEIARILLQFFSDIGRALDV</sequence>
<evidence type="ECO:0008006" key="4">
    <source>
        <dbReference type="Google" id="ProtNLM"/>
    </source>
</evidence>
<dbReference type="AlphaFoldDB" id="A0AA88H5K4"/>
<proteinExistence type="predicted"/>
<dbReference type="Proteomes" id="UP001187531">
    <property type="component" value="Unassembled WGS sequence"/>
</dbReference>
<protein>
    <recommendedName>
        <fullName evidence="4">Reverse transcriptase</fullName>
    </recommendedName>
</protein>
<gene>
    <name evidence="2" type="ORF">QYM36_018769</name>
    <name evidence="1" type="ORF">QYM36_019201</name>
</gene>
<comment type="caution">
    <text evidence="1">The sequence shown here is derived from an EMBL/GenBank/DDBJ whole genome shotgun (WGS) entry which is preliminary data.</text>
</comment>
<evidence type="ECO:0000313" key="1">
    <source>
        <dbReference type="EMBL" id="KAK2702185.1"/>
    </source>
</evidence>
<reference evidence="1" key="1">
    <citation type="submission" date="2023-07" db="EMBL/GenBank/DDBJ databases">
        <title>Chromosome-level genome assembly of Artemia franciscana.</title>
        <authorList>
            <person name="Jo E."/>
        </authorList>
    </citation>
    <scope>NUCLEOTIDE SEQUENCE</scope>
    <source>
        <tissue evidence="1">Whole body</tissue>
    </source>
</reference>
<name>A0AA88H5K4_ARTSF</name>